<evidence type="ECO:0000256" key="1">
    <source>
        <dbReference type="SAM" id="MobiDB-lite"/>
    </source>
</evidence>
<evidence type="ECO:0000313" key="2">
    <source>
        <dbReference type="EMBL" id="ORY30235.1"/>
    </source>
</evidence>
<feature type="region of interest" description="Disordered" evidence="1">
    <location>
        <begin position="51"/>
        <end position="73"/>
    </location>
</feature>
<sequence length="200" mass="21517">MTSSSEPPIVRRSASAQPVSSFGGSGRAPSDSRGGSIRRFFHRLVSKVRGASSIGTGTGTSEASASLLGNSGTGTRDDVQTLDALHSKIFSLLETSPNRPDAWKEAGKVVQEKSVSEYVREIQRTSISEGQQSHLRAIQTYMTSLPETHSKTARKALKSSATEAVLFLAAGDDEARKATATRYTKFMEVHNKHKSAFDTL</sequence>
<protein>
    <submittedName>
        <fullName evidence="2">Uncharacterized protein</fullName>
    </submittedName>
</protein>
<reference evidence="2 3" key="1">
    <citation type="submission" date="2016-07" db="EMBL/GenBank/DDBJ databases">
        <title>Pervasive Adenine N6-methylation of Active Genes in Fungi.</title>
        <authorList>
            <consortium name="DOE Joint Genome Institute"/>
            <person name="Mondo S.J."/>
            <person name="Dannebaum R.O."/>
            <person name="Kuo R.C."/>
            <person name="Labutti K."/>
            <person name="Haridas S."/>
            <person name="Kuo A."/>
            <person name="Salamov A."/>
            <person name="Ahrendt S.R."/>
            <person name="Lipzen A."/>
            <person name="Sullivan W."/>
            <person name="Andreopoulos W.B."/>
            <person name="Clum A."/>
            <person name="Lindquist E."/>
            <person name="Daum C."/>
            <person name="Ramamoorthy G.K."/>
            <person name="Gryganskyi A."/>
            <person name="Culley D."/>
            <person name="Magnuson J.K."/>
            <person name="James T.Y."/>
            <person name="O'Malley M.A."/>
            <person name="Stajich J.E."/>
            <person name="Spatafora J.W."/>
            <person name="Visel A."/>
            <person name="Grigoriev I.V."/>
        </authorList>
    </citation>
    <scope>NUCLEOTIDE SEQUENCE [LARGE SCALE GENOMIC DNA]</scope>
    <source>
        <strain evidence="2 3">68-887.2</strain>
    </source>
</reference>
<dbReference type="AlphaFoldDB" id="A0A1Y2B7Z7"/>
<proteinExistence type="predicted"/>
<dbReference type="Proteomes" id="UP000193986">
    <property type="component" value="Unassembled WGS sequence"/>
</dbReference>
<dbReference type="EMBL" id="MCFC01000021">
    <property type="protein sequence ID" value="ORY30235.1"/>
    <property type="molecule type" value="Genomic_DNA"/>
</dbReference>
<feature type="region of interest" description="Disordered" evidence="1">
    <location>
        <begin position="1"/>
        <end position="35"/>
    </location>
</feature>
<feature type="compositionally biased region" description="Low complexity" evidence="1">
    <location>
        <begin position="51"/>
        <end position="66"/>
    </location>
</feature>
<dbReference type="InParanoid" id="A0A1Y2B7Z7"/>
<evidence type="ECO:0000313" key="3">
    <source>
        <dbReference type="Proteomes" id="UP000193986"/>
    </source>
</evidence>
<comment type="caution">
    <text evidence="2">The sequence shown here is derived from an EMBL/GenBank/DDBJ whole genome shotgun (WGS) entry which is preliminary data.</text>
</comment>
<organism evidence="2 3">
    <name type="scientific">Naematelia encephala</name>
    <dbReference type="NCBI Taxonomy" id="71784"/>
    <lineage>
        <taxon>Eukaryota</taxon>
        <taxon>Fungi</taxon>
        <taxon>Dikarya</taxon>
        <taxon>Basidiomycota</taxon>
        <taxon>Agaricomycotina</taxon>
        <taxon>Tremellomycetes</taxon>
        <taxon>Tremellales</taxon>
        <taxon>Naemateliaceae</taxon>
        <taxon>Naematelia</taxon>
    </lineage>
</organism>
<gene>
    <name evidence="2" type="ORF">BCR39DRAFT_598483</name>
</gene>
<name>A0A1Y2B7Z7_9TREE</name>
<keyword evidence="3" id="KW-1185">Reference proteome</keyword>
<accession>A0A1Y2B7Z7</accession>